<proteinExistence type="predicted"/>
<protein>
    <submittedName>
        <fullName evidence="1">Uncharacterized protein</fullName>
    </submittedName>
</protein>
<dbReference type="Proteomes" id="UP001151760">
    <property type="component" value="Unassembled WGS sequence"/>
</dbReference>
<reference evidence="1" key="2">
    <citation type="submission" date="2022-01" db="EMBL/GenBank/DDBJ databases">
        <authorList>
            <person name="Yamashiro T."/>
            <person name="Shiraishi A."/>
            <person name="Satake H."/>
            <person name="Nakayama K."/>
        </authorList>
    </citation>
    <scope>NUCLEOTIDE SEQUENCE</scope>
</reference>
<evidence type="ECO:0000313" key="1">
    <source>
        <dbReference type="EMBL" id="GJT82369.1"/>
    </source>
</evidence>
<accession>A0ABQ5H434</accession>
<comment type="caution">
    <text evidence="1">The sequence shown here is derived from an EMBL/GenBank/DDBJ whole genome shotgun (WGS) entry which is preliminary data.</text>
</comment>
<organism evidence="1 2">
    <name type="scientific">Tanacetum coccineum</name>
    <dbReference type="NCBI Taxonomy" id="301880"/>
    <lineage>
        <taxon>Eukaryota</taxon>
        <taxon>Viridiplantae</taxon>
        <taxon>Streptophyta</taxon>
        <taxon>Embryophyta</taxon>
        <taxon>Tracheophyta</taxon>
        <taxon>Spermatophyta</taxon>
        <taxon>Magnoliopsida</taxon>
        <taxon>eudicotyledons</taxon>
        <taxon>Gunneridae</taxon>
        <taxon>Pentapetalae</taxon>
        <taxon>asterids</taxon>
        <taxon>campanulids</taxon>
        <taxon>Asterales</taxon>
        <taxon>Asteraceae</taxon>
        <taxon>Asteroideae</taxon>
        <taxon>Anthemideae</taxon>
        <taxon>Anthemidinae</taxon>
        <taxon>Tanacetum</taxon>
    </lineage>
</organism>
<sequence length="118" mass="13423">MASYWRSFSVTTEIDVACVMVRDRSIFIESDQRPKTKLVNRNKDVISRSTRWSALDCEYAGASLEAVSGVMCSISTIQGRHDDGYRNCLREGSAKCRTLSARWKDVARLNMSSHRKKL</sequence>
<reference evidence="1" key="1">
    <citation type="journal article" date="2022" name="Int. J. Mol. Sci.">
        <title>Draft Genome of Tanacetum Coccineum: Genomic Comparison of Closely Related Tanacetum-Family Plants.</title>
        <authorList>
            <person name="Yamashiro T."/>
            <person name="Shiraishi A."/>
            <person name="Nakayama K."/>
            <person name="Satake H."/>
        </authorList>
    </citation>
    <scope>NUCLEOTIDE SEQUENCE</scope>
</reference>
<keyword evidence="2" id="KW-1185">Reference proteome</keyword>
<evidence type="ECO:0000313" key="2">
    <source>
        <dbReference type="Proteomes" id="UP001151760"/>
    </source>
</evidence>
<gene>
    <name evidence="1" type="ORF">Tco_1056711</name>
</gene>
<dbReference type="EMBL" id="BQNB010019161">
    <property type="protein sequence ID" value="GJT82369.1"/>
    <property type="molecule type" value="Genomic_DNA"/>
</dbReference>
<name>A0ABQ5H434_9ASTR</name>